<name>A0AAV4PF56_CAEEX</name>
<dbReference type="AlphaFoldDB" id="A0AAV4PF56"/>
<dbReference type="GO" id="GO:0005524">
    <property type="term" value="F:ATP binding"/>
    <property type="evidence" value="ECO:0007669"/>
    <property type="project" value="UniProtKB-UniRule"/>
</dbReference>
<feature type="domain" description="Helicase ATP-binding" evidence="6">
    <location>
        <begin position="123"/>
        <end position="316"/>
    </location>
</feature>
<dbReference type="GO" id="GO:0003723">
    <property type="term" value="F:RNA binding"/>
    <property type="evidence" value="ECO:0007669"/>
    <property type="project" value="UniProtKB-UniRule"/>
</dbReference>
<feature type="compositionally biased region" description="Basic residues" evidence="5">
    <location>
        <begin position="55"/>
        <end position="71"/>
    </location>
</feature>
<dbReference type="GO" id="GO:0016787">
    <property type="term" value="F:hydrolase activity"/>
    <property type="evidence" value="ECO:0007669"/>
    <property type="project" value="UniProtKB-KW"/>
</dbReference>
<comment type="function">
    <text evidence="4">RNA helicase.</text>
</comment>
<dbReference type="EC" id="3.6.4.13" evidence="4"/>
<comment type="caution">
    <text evidence="7">The sequence shown here is derived from an EMBL/GenBank/DDBJ whole genome shotgun (WGS) entry which is preliminary data.</text>
</comment>
<dbReference type="PANTHER" id="PTHR24031">
    <property type="entry name" value="RNA HELICASE"/>
    <property type="match status" value="1"/>
</dbReference>
<evidence type="ECO:0000256" key="4">
    <source>
        <dbReference type="RuleBase" id="RU365068"/>
    </source>
</evidence>
<evidence type="ECO:0000256" key="5">
    <source>
        <dbReference type="SAM" id="MobiDB-lite"/>
    </source>
</evidence>
<comment type="similarity">
    <text evidence="4">Belongs to the DEAD box helicase family.</text>
</comment>
<dbReference type="InterPro" id="IPR014001">
    <property type="entry name" value="Helicase_ATP-bd"/>
</dbReference>
<dbReference type="SMART" id="SM00487">
    <property type="entry name" value="DEXDc"/>
    <property type="match status" value="1"/>
</dbReference>
<keyword evidence="4" id="KW-0694">RNA-binding</keyword>
<evidence type="ECO:0000259" key="6">
    <source>
        <dbReference type="PROSITE" id="PS51192"/>
    </source>
</evidence>
<accession>A0AAV4PF56</accession>
<evidence type="ECO:0000256" key="3">
    <source>
        <dbReference type="ARBA" id="ARBA00022840"/>
    </source>
</evidence>
<dbReference type="PROSITE" id="PS51192">
    <property type="entry name" value="HELICASE_ATP_BIND_1"/>
    <property type="match status" value="1"/>
</dbReference>
<sequence>MRLHVVYLNTMKAQKWKTVPMDVSGFTAEDLEMFGGIEELSDYEIVKSDNTKIKSKKRKKTKGEKKSKKLKVQPTEELSDNETSDAENIDMSAWGSSLHDSIIQALKILRFHKPTKIQELTIPAAIKGNQDILGAAETGSGKTLAFGIPIVNRIISIKESKKQKAEEENVELSKPLYCVILTPTRELAIQIKNHLQAICKFTDITVAVVVGGMAAEKQKRILKKCPEIVVATPGRLWELIEEGESHVNQISNVRYLVVDETDRMVEKGHFAELTQILSKINANESNRKRQTFVFSATLTLIHDMPNRLTLKKRKAKQIQAKQKLESFINLFGMKNPKIIDITNKTAVVETLTESQIMCSTEEKK</sequence>
<dbReference type="Gene3D" id="3.40.50.300">
    <property type="entry name" value="P-loop containing nucleotide triphosphate hydrolases"/>
    <property type="match status" value="1"/>
</dbReference>
<keyword evidence="8" id="KW-1185">Reference proteome</keyword>
<dbReference type="GO" id="GO:0003724">
    <property type="term" value="F:RNA helicase activity"/>
    <property type="evidence" value="ECO:0007669"/>
    <property type="project" value="UniProtKB-EC"/>
</dbReference>
<dbReference type="Pfam" id="PF00270">
    <property type="entry name" value="DEAD"/>
    <property type="match status" value="1"/>
</dbReference>
<dbReference type="InterPro" id="IPR011545">
    <property type="entry name" value="DEAD/DEAH_box_helicase_dom"/>
</dbReference>
<dbReference type="SUPFAM" id="SSF52540">
    <property type="entry name" value="P-loop containing nucleoside triphosphate hydrolases"/>
    <property type="match status" value="1"/>
</dbReference>
<keyword evidence="4 7" id="KW-0347">Helicase</keyword>
<keyword evidence="1 4" id="KW-0547">Nucleotide-binding</keyword>
<keyword evidence="3 4" id="KW-0067">ATP-binding</keyword>
<organism evidence="7 8">
    <name type="scientific">Caerostris extrusa</name>
    <name type="common">Bark spider</name>
    <name type="synonym">Caerostris bankana</name>
    <dbReference type="NCBI Taxonomy" id="172846"/>
    <lineage>
        <taxon>Eukaryota</taxon>
        <taxon>Metazoa</taxon>
        <taxon>Ecdysozoa</taxon>
        <taxon>Arthropoda</taxon>
        <taxon>Chelicerata</taxon>
        <taxon>Arachnida</taxon>
        <taxon>Araneae</taxon>
        <taxon>Araneomorphae</taxon>
        <taxon>Entelegynae</taxon>
        <taxon>Araneoidea</taxon>
        <taxon>Araneidae</taxon>
        <taxon>Caerostris</taxon>
    </lineage>
</organism>
<evidence type="ECO:0000313" key="8">
    <source>
        <dbReference type="Proteomes" id="UP001054945"/>
    </source>
</evidence>
<dbReference type="CDD" id="cd17946">
    <property type="entry name" value="DEADc_DDX24"/>
    <property type="match status" value="1"/>
</dbReference>
<evidence type="ECO:0000256" key="1">
    <source>
        <dbReference type="ARBA" id="ARBA00022741"/>
    </source>
</evidence>
<protein>
    <recommendedName>
        <fullName evidence="4">ATP-dependent RNA helicase</fullName>
        <ecNumber evidence="4">3.6.4.13</ecNumber>
    </recommendedName>
</protein>
<comment type="domain">
    <text evidence="4">The Q motif is unique to and characteristic of the DEAD box family of RNA helicases and controls ATP binding and hydrolysis.</text>
</comment>
<evidence type="ECO:0000313" key="7">
    <source>
        <dbReference type="EMBL" id="GIX94361.1"/>
    </source>
</evidence>
<feature type="region of interest" description="Disordered" evidence="5">
    <location>
        <begin position="55"/>
        <end position="85"/>
    </location>
</feature>
<gene>
    <name evidence="7" type="primary">DDX24</name>
    <name evidence="7" type="ORF">CEXT_268971</name>
</gene>
<dbReference type="InterPro" id="IPR027417">
    <property type="entry name" value="P-loop_NTPase"/>
</dbReference>
<dbReference type="Proteomes" id="UP001054945">
    <property type="component" value="Unassembled WGS sequence"/>
</dbReference>
<reference evidence="7 8" key="1">
    <citation type="submission" date="2021-06" db="EMBL/GenBank/DDBJ databases">
        <title>Caerostris extrusa draft genome.</title>
        <authorList>
            <person name="Kono N."/>
            <person name="Arakawa K."/>
        </authorList>
    </citation>
    <scope>NUCLEOTIDE SEQUENCE [LARGE SCALE GENOMIC DNA]</scope>
</reference>
<dbReference type="EMBL" id="BPLR01004365">
    <property type="protein sequence ID" value="GIX94361.1"/>
    <property type="molecule type" value="Genomic_DNA"/>
</dbReference>
<comment type="catalytic activity">
    <reaction evidence="4">
        <text>ATP + H2O = ADP + phosphate + H(+)</text>
        <dbReference type="Rhea" id="RHEA:13065"/>
        <dbReference type="ChEBI" id="CHEBI:15377"/>
        <dbReference type="ChEBI" id="CHEBI:15378"/>
        <dbReference type="ChEBI" id="CHEBI:30616"/>
        <dbReference type="ChEBI" id="CHEBI:43474"/>
        <dbReference type="ChEBI" id="CHEBI:456216"/>
        <dbReference type="EC" id="3.6.4.13"/>
    </reaction>
</comment>
<proteinExistence type="inferred from homology"/>
<evidence type="ECO:0000256" key="2">
    <source>
        <dbReference type="ARBA" id="ARBA00022801"/>
    </source>
</evidence>
<keyword evidence="2 4" id="KW-0378">Hydrolase</keyword>